<organism evidence="2">
    <name type="scientific">marine sediment metagenome</name>
    <dbReference type="NCBI Taxonomy" id="412755"/>
    <lineage>
        <taxon>unclassified sequences</taxon>
        <taxon>metagenomes</taxon>
        <taxon>ecological metagenomes</taxon>
    </lineage>
</organism>
<feature type="non-terminal residue" evidence="2">
    <location>
        <position position="23"/>
    </location>
</feature>
<accession>A0A0F8ZB10</accession>
<dbReference type="AlphaFoldDB" id="A0A0F8ZB10"/>
<feature type="transmembrane region" description="Helical" evidence="1">
    <location>
        <begin position="6"/>
        <end position="22"/>
    </location>
</feature>
<gene>
    <name evidence="2" type="ORF">LCGC14_2718250</name>
</gene>
<keyword evidence="1" id="KW-0812">Transmembrane</keyword>
<comment type="caution">
    <text evidence="2">The sequence shown here is derived from an EMBL/GenBank/DDBJ whole genome shotgun (WGS) entry which is preliminary data.</text>
</comment>
<evidence type="ECO:0000313" key="2">
    <source>
        <dbReference type="EMBL" id="KKK90913.1"/>
    </source>
</evidence>
<sequence length="23" mass="2386">MEIIPIAIVTLIVGFVLGLISAC</sequence>
<protein>
    <submittedName>
        <fullName evidence="2">Uncharacterized protein</fullName>
    </submittedName>
</protein>
<keyword evidence="1" id="KW-0472">Membrane</keyword>
<reference evidence="2" key="1">
    <citation type="journal article" date="2015" name="Nature">
        <title>Complex archaea that bridge the gap between prokaryotes and eukaryotes.</title>
        <authorList>
            <person name="Spang A."/>
            <person name="Saw J.H."/>
            <person name="Jorgensen S.L."/>
            <person name="Zaremba-Niedzwiedzka K."/>
            <person name="Martijn J."/>
            <person name="Lind A.E."/>
            <person name="van Eijk R."/>
            <person name="Schleper C."/>
            <person name="Guy L."/>
            <person name="Ettema T.J."/>
        </authorList>
    </citation>
    <scope>NUCLEOTIDE SEQUENCE</scope>
</reference>
<evidence type="ECO:0000256" key="1">
    <source>
        <dbReference type="SAM" id="Phobius"/>
    </source>
</evidence>
<name>A0A0F8ZB10_9ZZZZ</name>
<proteinExistence type="predicted"/>
<keyword evidence="1" id="KW-1133">Transmembrane helix</keyword>
<dbReference type="EMBL" id="LAZR01048887">
    <property type="protein sequence ID" value="KKK90913.1"/>
    <property type="molecule type" value="Genomic_DNA"/>
</dbReference>